<organism evidence="12 13">
    <name type="scientific">Maribellus comscasis</name>
    <dbReference type="NCBI Taxonomy" id="2681766"/>
    <lineage>
        <taxon>Bacteria</taxon>
        <taxon>Pseudomonadati</taxon>
        <taxon>Bacteroidota</taxon>
        <taxon>Bacteroidia</taxon>
        <taxon>Marinilabiliales</taxon>
        <taxon>Prolixibacteraceae</taxon>
        <taxon>Maribellus</taxon>
    </lineage>
</organism>
<dbReference type="FunFam" id="2.170.130.10:FF:000003">
    <property type="entry name" value="SusC/RagA family TonB-linked outer membrane protein"/>
    <property type="match status" value="1"/>
</dbReference>
<comment type="similarity">
    <text evidence="8 9">Belongs to the TonB-dependent receptor family.</text>
</comment>
<name>A0A6I6K3D6_9BACT</name>
<evidence type="ECO:0000256" key="9">
    <source>
        <dbReference type="RuleBase" id="RU003357"/>
    </source>
</evidence>
<gene>
    <name evidence="12" type="ORF">GM418_15610</name>
</gene>
<dbReference type="InterPro" id="IPR039426">
    <property type="entry name" value="TonB-dep_rcpt-like"/>
</dbReference>
<evidence type="ECO:0000256" key="3">
    <source>
        <dbReference type="ARBA" id="ARBA00022452"/>
    </source>
</evidence>
<dbReference type="PROSITE" id="PS52016">
    <property type="entry name" value="TONB_DEPENDENT_REC_3"/>
    <property type="match status" value="1"/>
</dbReference>
<evidence type="ECO:0000256" key="6">
    <source>
        <dbReference type="ARBA" id="ARBA00023136"/>
    </source>
</evidence>
<dbReference type="AlphaFoldDB" id="A0A6I6K3D6"/>
<keyword evidence="7 8" id="KW-0998">Cell outer membrane</keyword>
<dbReference type="InterPro" id="IPR023996">
    <property type="entry name" value="TonB-dep_OMP_SusC/RagA"/>
</dbReference>
<dbReference type="SUPFAM" id="SSF49464">
    <property type="entry name" value="Carboxypeptidase regulatory domain-like"/>
    <property type="match status" value="1"/>
</dbReference>
<dbReference type="InterPro" id="IPR036942">
    <property type="entry name" value="Beta-barrel_TonB_sf"/>
</dbReference>
<evidence type="ECO:0000259" key="11">
    <source>
        <dbReference type="Pfam" id="PF07715"/>
    </source>
</evidence>
<dbReference type="InterPro" id="IPR012910">
    <property type="entry name" value="Plug_dom"/>
</dbReference>
<evidence type="ECO:0000256" key="7">
    <source>
        <dbReference type="ARBA" id="ARBA00023237"/>
    </source>
</evidence>
<dbReference type="Gene3D" id="2.60.40.1120">
    <property type="entry name" value="Carboxypeptidase-like, regulatory domain"/>
    <property type="match status" value="1"/>
</dbReference>
<keyword evidence="5 9" id="KW-0798">TonB box</keyword>
<evidence type="ECO:0000259" key="10">
    <source>
        <dbReference type="Pfam" id="PF00593"/>
    </source>
</evidence>
<evidence type="ECO:0000313" key="13">
    <source>
        <dbReference type="Proteomes" id="UP000428260"/>
    </source>
</evidence>
<protein>
    <submittedName>
        <fullName evidence="12">SusC/RagA family TonB-linked outer membrane protein</fullName>
    </submittedName>
</protein>
<evidence type="ECO:0000313" key="12">
    <source>
        <dbReference type="EMBL" id="QGY48129.1"/>
    </source>
</evidence>
<dbReference type="GO" id="GO:0009279">
    <property type="term" value="C:cell outer membrane"/>
    <property type="evidence" value="ECO:0007669"/>
    <property type="project" value="UniProtKB-SubCell"/>
</dbReference>
<reference evidence="12 13" key="1">
    <citation type="submission" date="2019-11" db="EMBL/GenBank/DDBJ databases">
        <authorList>
            <person name="Zheng R.K."/>
            <person name="Sun C.M."/>
        </authorList>
    </citation>
    <scope>NUCLEOTIDE SEQUENCE [LARGE SCALE GENOMIC DNA]</scope>
    <source>
        <strain evidence="12 13">WC007</strain>
    </source>
</reference>
<keyword evidence="2 8" id="KW-0813">Transport</keyword>
<feature type="domain" description="TonB-dependent receptor-like beta-barrel" evidence="10">
    <location>
        <begin position="442"/>
        <end position="878"/>
    </location>
</feature>
<keyword evidence="3 8" id="KW-1134">Transmembrane beta strand</keyword>
<dbReference type="EMBL" id="CP046401">
    <property type="protein sequence ID" value="QGY48129.1"/>
    <property type="molecule type" value="Genomic_DNA"/>
</dbReference>
<dbReference type="InterPro" id="IPR000531">
    <property type="entry name" value="Beta-barrel_TonB"/>
</dbReference>
<dbReference type="Proteomes" id="UP000428260">
    <property type="component" value="Chromosome"/>
</dbReference>
<dbReference type="Gene3D" id="2.170.130.10">
    <property type="entry name" value="TonB-dependent receptor, plug domain"/>
    <property type="match status" value="1"/>
</dbReference>
<accession>A0A6I6K3D6</accession>
<dbReference type="NCBIfam" id="TIGR04057">
    <property type="entry name" value="SusC_RagA_signa"/>
    <property type="match status" value="1"/>
</dbReference>
<sequence length="1018" mass="112623">MSKILIGDLYSYQIMDRIIVISKRSTEVSTNGDQSSEKVTGKVTDNNGQPLPGVTVLVKGTTSGTVTDVDGQYTLSDVPEDATLQFSFVGMLTQEIVVGNQTSIDISMTEDAIGLDEVMVIGYGTQKKADLTGAVSAVQGEDLAKKIDVTNTATALQGMSPGLTVQNFAGEPGREDVRVRIRGNGTLNNSNPLVLVDGIERSLATVEPGDIESLTLLKDAASAAIYGSRAANGVILITTKRGAAGATTVNYSYNVGVQNILGYPEKADTKSWLELDNDAYVHAGLPALHSQEQIDNILAGTNIYEYPWVDYESYLFNKNAVQQRHNVSITSGGDYGKIFASVNYLDQDGAIVNFNNKRLSARINSDLYITDKLTASFNMNYMNKKASGPGFTAQRLVQAMLHINRDIVGRYPDGTYDLVGGQWNAIAMSENGERLLDRDEIVSQVGLEYKILPYLTLKGDVTLKSYSQHESTFMNSLQGMRNYLTGELVTVGGWFATNSLTETQENTKEWSQRAYLNFDKNFGKHDVKATVGYEGISNKWLDLEGYRQDFFNNDLRDLSAGAASAQEGNGSHTEWALQSFFGRVNYAYEDKYLFQANVRYDGSSRFAEGNRWGIFPSFSAGWRISQEGFLQDNDVITNLRLRGSWGQLGNQDIGLWRYLNTYDLNQPYSFNGSVVSGAAVTTAGNPDITWETTTMTNIGFDLGLFNSLEVVAEYYWNLTTDILLSLPIAPTTGVDPPTQNAASVSNNGYEISVNYYSPKRNDGGFEYSIGLNFSDVRNKIEDLAGTGPYFPDKFTVWQEGYSMTSLRGLKSPGIYKSQADFDKYPATIVPQVGIGDIIYEDLNGDGVITQSIYPDGDQYIMADEDPHYEFGITASATYKSFDFSVFFQGALEKWHTLDGALMEGPNWGNFIPKVMTEETWDPEKNPDGTWPIVTYGNSWNLQESDFWIQDSKYIRLKSAQLGYNIRPSKYISNIRVYLSGENLLTLTPTKLFDPETPRGRSQFFPHSKVVSAGVNITF</sequence>
<dbReference type="Pfam" id="PF07715">
    <property type="entry name" value="Plug"/>
    <property type="match status" value="1"/>
</dbReference>
<keyword evidence="4 8" id="KW-0812">Transmembrane</keyword>
<dbReference type="InterPro" id="IPR008969">
    <property type="entry name" value="CarboxyPept-like_regulatory"/>
</dbReference>
<dbReference type="Gene3D" id="2.40.170.20">
    <property type="entry name" value="TonB-dependent receptor, beta-barrel domain"/>
    <property type="match status" value="1"/>
</dbReference>
<dbReference type="KEGG" id="mcos:GM418_15610"/>
<dbReference type="FunFam" id="2.60.40.1120:FF:000003">
    <property type="entry name" value="Outer membrane protein Omp121"/>
    <property type="match status" value="1"/>
</dbReference>
<evidence type="ECO:0000256" key="5">
    <source>
        <dbReference type="ARBA" id="ARBA00023077"/>
    </source>
</evidence>
<dbReference type="Pfam" id="PF00593">
    <property type="entry name" value="TonB_dep_Rec_b-barrel"/>
    <property type="match status" value="1"/>
</dbReference>
<feature type="domain" description="TonB-dependent receptor plug" evidence="11">
    <location>
        <begin position="128"/>
        <end position="234"/>
    </location>
</feature>
<dbReference type="SUPFAM" id="SSF56935">
    <property type="entry name" value="Porins"/>
    <property type="match status" value="1"/>
</dbReference>
<dbReference type="InterPro" id="IPR037066">
    <property type="entry name" value="Plug_dom_sf"/>
</dbReference>
<comment type="subcellular location">
    <subcellularLocation>
        <location evidence="1 8">Cell outer membrane</location>
        <topology evidence="1 8">Multi-pass membrane protein</topology>
    </subcellularLocation>
</comment>
<keyword evidence="13" id="KW-1185">Reference proteome</keyword>
<evidence type="ECO:0000256" key="4">
    <source>
        <dbReference type="ARBA" id="ARBA00022692"/>
    </source>
</evidence>
<proteinExistence type="inferred from homology"/>
<evidence type="ECO:0000256" key="8">
    <source>
        <dbReference type="PROSITE-ProRule" id="PRU01360"/>
    </source>
</evidence>
<evidence type="ECO:0000256" key="2">
    <source>
        <dbReference type="ARBA" id="ARBA00022448"/>
    </source>
</evidence>
<dbReference type="NCBIfam" id="TIGR04056">
    <property type="entry name" value="OMP_RagA_SusC"/>
    <property type="match status" value="1"/>
</dbReference>
<keyword evidence="6 8" id="KW-0472">Membrane</keyword>
<dbReference type="InterPro" id="IPR023997">
    <property type="entry name" value="TonB-dep_OMP_SusC/RagA_CS"/>
</dbReference>
<dbReference type="Pfam" id="PF13715">
    <property type="entry name" value="CarbopepD_reg_2"/>
    <property type="match status" value="1"/>
</dbReference>
<evidence type="ECO:0000256" key="1">
    <source>
        <dbReference type="ARBA" id="ARBA00004571"/>
    </source>
</evidence>